<sequence length="192" mass="20507">MKALRQFLKCAVASGLFFVGIVVFCTSSVAFAADAVRLDDLFDQLSQADPYEAGRIEQDIVVEMSRSGSDAMDLLLERGRAATQAGDFSSAIGHLTALVDHAPEFPEAYNARATAYFMAGLYGPALKDIGTVLTREPRHFGALSGLAVILEETGDEAVALEVLYKIREIHPQMEGLSARIAALELALGGTAL</sequence>
<evidence type="ECO:0000313" key="3">
    <source>
        <dbReference type="Proteomes" id="UP000182284"/>
    </source>
</evidence>
<dbReference type="OrthoDB" id="9815010at2"/>
<feature type="chain" id="PRO_5010367240" evidence="1">
    <location>
        <begin position="33"/>
        <end position="192"/>
    </location>
</feature>
<dbReference type="InterPro" id="IPR019734">
    <property type="entry name" value="TPR_rpt"/>
</dbReference>
<evidence type="ECO:0000313" key="2">
    <source>
        <dbReference type="EMBL" id="SDE87729.1"/>
    </source>
</evidence>
<dbReference type="SUPFAM" id="SSF48452">
    <property type="entry name" value="TPR-like"/>
    <property type="match status" value="1"/>
</dbReference>
<dbReference type="RefSeq" id="WP_074640817.1">
    <property type="nucleotide sequence ID" value="NZ_FNBL01000001.1"/>
</dbReference>
<organism evidence="2 3">
    <name type="scientific">Celeribacter baekdonensis</name>
    <dbReference type="NCBI Taxonomy" id="875171"/>
    <lineage>
        <taxon>Bacteria</taxon>
        <taxon>Pseudomonadati</taxon>
        <taxon>Pseudomonadota</taxon>
        <taxon>Alphaproteobacteria</taxon>
        <taxon>Rhodobacterales</taxon>
        <taxon>Roseobacteraceae</taxon>
        <taxon>Celeribacter</taxon>
    </lineage>
</organism>
<dbReference type="EMBL" id="FNBL01000001">
    <property type="protein sequence ID" value="SDE87729.1"/>
    <property type="molecule type" value="Genomic_DNA"/>
</dbReference>
<dbReference type="AlphaFoldDB" id="A0A1G7GI84"/>
<accession>A0A1G7GI84</accession>
<evidence type="ECO:0000256" key="1">
    <source>
        <dbReference type="SAM" id="SignalP"/>
    </source>
</evidence>
<gene>
    <name evidence="2" type="ORF">SAMN04488117_101573</name>
</gene>
<keyword evidence="1" id="KW-0732">Signal</keyword>
<dbReference type="Pfam" id="PF13432">
    <property type="entry name" value="TPR_16"/>
    <property type="match status" value="1"/>
</dbReference>
<protein>
    <submittedName>
        <fullName evidence="2">TPR repeat-containing protein</fullName>
    </submittedName>
</protein>
<dbReference type="Gene3D" id="1.25.40.10">
    <property type="entry name" value="Tetratricopeptide repeat domain"/>
    <property type="match status" value="1"/>
</dbReference>
<dbReference type="InterPro" id="IPR011990">
    <property type="entry name" value="TPR-like_helical_dom_sf"/>
</dbReference>
<dbReference type="Proteomes" id="UP000182284">
    <property type="component" value="Unassembled WGS sequence"/>
</dbReference>
<feature type="signal peptide" evidence="1">
    <location>
        <begin position="1"/>
        <end position="32"/>
    </location>
</feature>
<name>A0A1G7GI84_9RHOB</name>
<proteinExistence type="predicted"/>
<reference evidence="2 3" key="1">
    <citation type="submission" date="2016-10" db="EMBL/GenBank/DDBJ databases">
        <authorList>
            <person name="de Groot N.N."/>
        </authorList>
    </citation>
    <scope>NUCLEOTIDE SEQUENCE [LARGE SCALE GENOMIC DNA]</scope>
    <source>
        <strain evidence="2 3">DSM 27375</strain>
    </source>
</reference>
<dbReference type="SMART" id="SM00028">
    <property type="entry name" value="TPR"/>
    <property type="match status" value="3"/>
</dbReference>